<dbReference type="GO" id="GO:0005758">
    <property type="term" value="C:mitochondrial intermembrane space"/>
    <property type="evidence" value="ECO:0007669"/>
    <property type="project" value="UniProtKB-SubCell"/>
</dbReference>
<evidence type="ECO:0000256" key="13">
    <source>
        <dbReference type="SAM" id="MobiDB-lite"/>
    </source>
</evidence>
<evidence type="ECO:0000256" key="1">
    <source>
        <dbReference type="ARBA" id="ARBA00003195"/>
    </source>
</evidence>
<dbReference type="InterPro" id="IPR019342">
    <property type="entry name" value="NADH_UbQ_OxRdtase_FeS-su5"/>
</dbReference>
<accession>A0A6V7IQM7</accession>
<evidence type="ECO:0000256" key="11">
    <source>
        <dbReference type="ARBA" id="ARBA00023157"/>
    </source>
</evidence>
<proteinExistence type="inferred from homology"/>
<dbReference type="PANTHER" id="PTHR21268">
    <property type="entry name" value="NADH DEHYDROGENASE [UBIQUINONE] IRON-SULFUR PROTEIN 5"/>
    <property type="match status" value="1"/>
</dbReference>
<evidence type="ECO:0000256" key="2">
    <source>
        <dbReference type="ARBA" id="ARBA00004569"/>
    </source>
</evidence>
<keyword evidence="5" id="KW-0813">Transport</keyword>
<comment type="subcellular location">
    <subcellularLocation>
        <location evidence="3">Mitochondrion inner membrane</location>
        <topology evidence="3">Peripheral membrane protein</topology>
    </subcellularLocation>
    <subcellularLocation>
        <location evidence="2">Mitochondrion intermembrane space</location>
    </subcellularLocation>
</comment>
<dbReference type="AlphaFoldDB" id="A0A6V7IQM7"/>
<feature type="region of interest" description="Disordered" evidence="13">
    <location>
        <begin position="85"/>
        <end position="104"/>
    </location>
</feature>
<keyword evidence="8" id="KW-0249">Electron transport</keyword>
<evidence type="ECO:0000256" key="4">
    <source>
        <dbReference type="ARBA" id="ARBA00007372"/>
    </source>
</evidence>
<evidence type="ECO:0000256" key="6">
    <source>
        <dbReference type="ARBA" id="ARBA00022660"/>
    </source>
</evidence>
<organism evidence="14">
    <name type="scientific">Bracon brevicornis</name>
    <dbReference type="NCBI Taxonomy" id="1563983"/>
    <lineage>
        <taxon>Eukaryota</taxon>
        <taxon>Metazoa</taxon>
        <taxon>Ecdysozoa</taxon>
        <taxon>Arthropoda</taxon>
        <taxon>Hexapoda</taxon>
        <taxon>Insecta</taxon>
        <taxon>Pterygota</taxon>
        <taxon>Neoptera</taxon>
        <taxon>Endopterygota</taxon>
        <taxon>Hymenoptera</taxon>
        <taxon>Apocrita</taxon>
        <taxon>Ichneumonoidea</taxon>
        <taxon>Braconidae</taxon>
        <taxon>Braconinae</taxon>
        <taxon>Bracon</taxon>
    </lineage>
</organism>
<evidence type="ECO:0000256" key="3">
    <source>
        <dbReference type="ARBA" id="ARBA00004637"/>
    </source>
</evidence>
<dbReference type="GO" id="GO:0005743">
    <property type="term" value="C:mitochondrial inner membrane"/>
    <property type="evidence" value="ECO:0007669"/>
    <property type="project" value="UniProtKB-SubCell"/>
</dbReference>
<dbReference type="PANTHER" id="PTHR21268:SF2">
    <property type="entry name" value="NADH DEHYDROGENASE [UBIQUINONE] IRON-SULFUR PROTEIN 5"/>
    <property type="match status" value="1"/>
</dbReference>
<keyword evidence="9" id="KW-0496">Mitochondrion</keyword>
<gene>
    <name evidence="14" type="ORF">BBRV_LOCUS28434</name>
</gene>
<evidence type="ECO:0000256" key="9">
    <source>
        <dbReference type="ARBA" id="ARBA00023128"/>
    </source>
</evidence>
<evidence type="ECO:0000256" key="12">
    <source>
        <dbReference type="PIRSR" id="PIRSR619342-50"/>
    </source>
</evidence>
<evidence type="ECO:0000256" key="7">
    <source>
        <dbReference type="ARBA" id="ARBA00022792"/>
    </source>
</evidence>
<reference evidence="14" key="1">
    <citation type="submission" date="2020-07" db="EMBL/GenBank/DDBJ databases">
        <authorList>
            <person name="Ferguson B K."/>
        </authorList>
    </citation>
    <scope>NUCLEOTIDE SEQUENCE</scope>
    <source>
        <strain evidence="14">L06</strain>
    </source>
</reference>
<feature type="disulfide bond" evidence="12">
    <location>
        <begin position="30"/>
        <end position="63"/>
    </location>
</feature>
<feature type="disulfide bond" evidence="12">
    <location>
        <begin position="40"/>
        <end position="53"/>
    </location>
</feature>
<sequence length="104" mass="12016">MANNMVTPIIKGPITDIFSAVGNFQNHQECWKRELELVDCLEAYGPLHGQTKCHDLMADLRECVIKGKQRQRFLIMRRERLRQIADGERDPENAFIESPPADSY</sequence>
<dbReference type="EMBL" id="CADCXW020000007">
    <property type="protein sequence ID" value="CAD1540495.1"/>
    <property type="molecule type" value="Genomic_DNA"/>
</dbReference>
<dbReference type="Pfam" id="PF10200">
    <property type="entry name" value="Ndufs5"/>
    <property type="match status" value="1"/>
</dbReference>
<keyword evidence="11 12" id="KW-1015">Disulfide bond</keyword>
<keyword evidence="10" id="KW-0472">Membrane</keyword>
<evidence type="ECO:0000256" key="8">
    <source>
        <dbReference type="ARBA" id="ARBA00022982"/>
    </source>
</evidence>
<comment type="function">
    <text evidence="1">Accessory subunit of the mitochondrial membrane respiratory chain NADH dehydrogenase (Complex I), that is believed not to be involved in catalysis. Complex I functions in the transfer of electrons from NADH to the respiratory chain. The immediate electron acceptor for the enzyme is believed to be ubiquinone.</text>
</comment>
<name>A0A6V7IQM7_9HYME</name>
<keyword evidence="7" id="KW-0999">Mitochondrion inner membrane</keyword>
<evidence type="ECO:0000256" key="10">
    <source>
        <dbReference type="ARBA" id="ARBA00023136"/>
    </source>
</evidence>
<comment type="similarity">
    <text evidence="4">Belongs to the complex I NDUFS5 subunit family.</text>
</comment>
<evidence type="ECO:0000256" key="5">
    <source>
        <dbReference type="ARBA" id="ARBA00022448"/>
    </source>
</evidence>
<keyword evidence="6" id="KW-0679">Respiratory chain</keyword>
<evidence type="ECO:0000313" key="14">
    <source>
        <dbReference type="EMBL" id="CAD1540495.1"/>
    </source>
</evidence>
<protein>
    <submittedName>
        <fullName evidence="14">Uncharacterized protein</fullName>
    </submittedName>
</protein>